<reference evidence="2" key="1">
    <citation type="journal article" date="2023" name="Plant J.">
        <title>The genome of the king protea, Protea cynaroides.</title>
        <authorList>
            <person name="Chang J."/>
            <person name="Duong T.A."/>
            <person name="Schoeman C."/>
            <person name="Ma X."/>
            <person name="Roodt D."/>
            <person name="Barker N."/>
            <person name="Li Z."/>
            <person name="Van de Peer Y."/>
            <person name="Mizrachi E."/>
        </authorList>
    </citation>
    <scope>NUCLEOTIDE SEQUENCE</scope>
    <source>
        <tissue evidence="2">Young leaves</tissue>
    </source>
</reference>
<dbReference type="EMBL" id="JAMYWD010000010">
    <property type="protein sequence ID" value="KAJ4958869.1"/>
    <property type="molecule type" value="Genomic_DNA"/>
</dbReference>
<keyword evidence="3" id="KW-1185">Reference proteome</keyword>
<sequence>MTGSRFSSVRVPAIVEEIINDRNPNEIRSTVFEVIGESKHDRNPNSLRTRVSEPDIGAAVGGINLNSRVLVDGHGDPPVVVGAQGVPRAAGIITQNSNLFDVGLSSSDPMLMEADIRHDSMAAVLQQGSLMPAAQHENDLRCVARKRMRWTWRENGKSAVSNGVGTSEGPAGNIAAASGDCSNSIRAE</sequence>
<organism evidence="2 3">
    <name type="scientific">Protea cynaroides</name>
    <dbReference type="NCBI Taxonomy" id="273540"/>
    <lineage>
        <taxon>Eukaryota</taxon>
        <taxon>Viridiplantae</taxon>
        <taxon>Streptophyta</taxon>
        <taxon>Embryophyta</taxon>
        <taxon>Tracheophyta</taxon>
        <taxon>Spermatophyta</taxon>
        <taxon>Magnoliopsida</taxon>
        <taxon>Proteales</taxon>
        <taxon>Proteaceae</taxon>
        <taxon>Protea</taxon>
    </lineage>
</organism>
<dbReference type="AlphaFoldDB" id="A0A9Q0H823"/>
<gene>
    <name evidence="2" type="ORF">NE237_025980</name>
</gene>
<proteinExistence type="predicted"/>
<accession>A0A9Q0H823</accession>
<name>A0A9Q0H823_9MAGN</name>
<comment type="caution">
    <text evidence="2">The sequence shown here is derived from an EMBL/GenBank/DDBJ whole genome shotgun (WGS) entry which is preliminary data.</text>
</comment>
<evidence type="ECO:0000313" key="3">
    <source>
        <dbReference type="Proteomes" id="UP001141806"/>
    </source>
</evidence>
<evidence type="ECO:0000256" key="1">
    <source>
        <dbReference type="SAM" id="MobiDB-lite"/>
    </source>
</evidence>
<protein>
    <submittedName>
        <fullName evidence="2">Uncharacterized protein</fullName>
    </submittedName>
</protein>
<evidence type="ECO:0000313" key="2">
    <source>
        <dbReference type="EMBL" id="KAJ4958869.1"/>
    </source>
</evidence>
<feature type="region of interest" description="Disordered" evidence="1">
    <location>
        <begin position="157"/>
        <end position="188"/>
    </location>
</feature>
<dbReference type="Proteomes" id="UP001141806">
    <property type="component" value="Unassembled WGS sequence"/>
</dbReference>